<protein>
    <submittedName>
        <fullName evidence="2">Uncharacterized protein</fullName>
    </submittedName>
</protein>
<dbReference type="HOGENOM" id="CLU_2119426_0_0_9"/>
<organism evidence="2 3">
    <name type="scientific">Selenomonas infelix ATCC 43532</name>
    <dbReference type="NCBI Taxonomy" id="679201"/>
    <lineage>
        <taxon>Bacteria</taxon>
        <taxon>Bacillati</taxon>
        <taxon>Bacillota</taxon>
        <taxon>Negativicutes</taxon>
        <taxon>Selenomonadales</taxon>
        <taxon>Selenomonadaceae</taxon>
        <taxon>Selenomonas</taxon>
    </lineage>
</organism>
<evidence type="ECO:0000313" key="3">
    <source>
        <dbReference type="Proteomes" id="UP000004129"/>
    </source>
</evidence>
<keyword evidence="1" id="KW-0472">Membrane</keyword>
<proteinExistence type="predicted"/>
<dbReference type="RefSeq" id="WP_006692105.1">
    <property type="nucleotide sequence ID" value="NZ_JH376798.1"/>
</dbReference>
<sequence>MNTQTKEKLVSLVASGTDTYEQILRAIPELTENALYYVTHSHLDEERLLSQITPTRYSPEEEHHFLPDDRFELDDAGKDILYHYQERQKNQRLAWIAAISGIIATITSVAALLR</sequence>
<dbReference type="PATRIC" id="fig|679201.3.peg.661"/>
<comment type="caution">
    <text evidence="2">The sequence shown here is derived from an EMBL/GenBank/DDBJ whole genome shotgun (WGS) entry which is preliminary data.</text>
</comment>
<dbReference type="Proteomes" id="UP000004129">
    <property type="component" value="Unassembled WGS sequence"/>
</dbReference>
<gene>
    <name evidence="2" type="ORF">HMPREF9334_00655</name>
</gene>
<evidence type="ECO:0000256" key="1">
    <source>
        <dbReference type="SAM" id="Phobius"/>
    </source>
</evidence>
<keyword evidence="3" id="KW-1185">Reference proteome</keyword>
<dbReference type="AlphaFoldDB" id="G5GN24"/>
<reference evidence="2 3" key="1">
    <citation type="submission" date="2011-08" db="EMBL/GenBank/DDBJ databases">
        <title>The Genome Sequence of Selenomonas infelix ATCC 43532.</title>
        <authorList>
            <consortium name="The Broad Institute Genome Sequencing Platform"/>
            <person name="Earl A."/>
            <person name="Ward D."/>
            <person name="Feldgarden M."/>
            <person name="Gevers D."/>
            <person name="Izard J."/>
            <person name="Blanton J.M."/>
            <person name="Baranova O.V."/>
            <person name="Dewhirst F.E."/>
            <person name="Young S.K."/>
            <person name="Zeng Q."/>
            <person name="Gargeya S."/>
            <person name="Fitzgerald M."/>
            <person name="Haas B."/>
            <person name="Abouelleil A."/>
            <person name="Alvarado L."/>
            <person name="Arachchi H.M."/>
            <person name="Berlin A."/>
            <person name="Brown A."/>
            <person name="Chapman S.B."/>
            <person name="Chen Z."/>
            <person name="Dunbar C."/>
            <person name="Freedman E."/>
            <person name="Gearin G."/>
            <person name="Gellesch M."/>
            <person name="Goldberg J."/>
            <person name="Griggs A."/>
            <person name="Gujja S."/>
            <person name="Heiman D."/>
            <person name="Howarth C."/>
            <person name="Larson L."/>
            <person name="Lui A."/>
            <person name="MacDonald P.J.P."/>
            <person name="Montmayeur A."/>
            <person name="Murphy C."/>
            <person name="Neiman D."/>
            <person name="Pearson M."/>
            <person name="Priest M."/>
            <person name="Roberts A."/>
            <person name="Saif S."/>
            <person name="Shea T."/>
            <person name="Shenoy N."/>
            <person name="Sisk P."/>
            <person name="Stolte C."/>
            <person name="Sykes S."/>
            <person name="Wortman J."/>
            <person name="Nusbaum C."/>
            <person name="Birren B."/>
        </authorList>
    </citation>
    <scope>NUCLEOTIDE SEQUENCE [LARGE SCALE GENOMIC DNA]</scope>
    <source>
        <strain evidence="2 3">ATCC 43532</strain>
    </source>
</reference>
<accession>G5GN24</accession>
<keyword evidence="1" id="KW-0812">Transmembrane</keyword>
<dbReference type="EMBL" id="ACZM01000005">
    <property type="protein sequence ID" value="EHG21685.1"/>
    <property type="molecule type" value="Genomic_DNA"/>
</dbReference>
<evidence type="ECO:0000313" key="2">
    <source>
        <dbReference type="EMBL" id="EHG21685.1"/>
    </source>
</evidence>
<name>G5GN24_9FIRM</name>
<keyword evidence="1" id="KW-1133">Transmembrane helix</keyword>
<feature type="transmembrane region" description="Helical" evidence="1">
    <location>
        <begin position="93"/>
        <end position="113"/>
    </location>
</feature>